<gene>
    <name evidence="3" type="ORF">C8N25_14110</name>
</gene>
<name>A0A3E0D631_9BACT</name>
<dbReference type="RefSeq" id="WP_086543874.1">
    <property type="nucleotide sequence ID" value="NZ_MSSW01000097.1"/>
</dbReference>
<evidence type="ECO:0000256" key="1">
    <source>
        <dbReference type="SAM" id="MobiDB-lite"/>
    </source>
</evidence>
<keyword evidence="4" id="KW-1185">Reference proteome</keyword>
<keyword evidence="2" id="KW-0732">Signal</keyword>
<feature type="chain" id="PRO_5017650849" evidence="2">
    <location>
        <begin position="32"/>
        <end position="117"/>
    </location>
</feature>
<organism evidence="3 4">
    <name type="scientific">Algoriphagus antarcticus</name>
    <dbReference type="NCBI Taxonomy" id="238540"/>
    <lineage>
        <taxon>Bacteria</taxon>
        <taxon>Pseudomonadati</taxon>
        <taxon>Bacteroidota</taxon>
        <taxon>Cytophagia</taxon>
        <taxon>Cytophagales</taxon>
        <taxon>Cyclobacteriaceae</taxon>
        <taxon>Algoriphagus</taxon>
    </lineage>
</organism>
<feature type="compositionally biased region" description="Polar residues" evidence="1">
    <location>
        <begin position="63"/>
        <end position="74"/>
    </location>
</feature>
<accession>A0A3E0D631</accession>
<feature type="signal peptide" evidence="2">
    <location>
        <begin position="1"/>
        <end position="31"/>
    </location>
</feature>
<reference evidence="3 4" key="1">
    <citation type="submission" date="2018-08" db="EMBL/GenBank/DDBJ databases">
        <title>Genomic Encyclopedia of Archaeal and Bacterial Type Strains, Phase II (KMG-II): from individual species to whole genera.</title>
        <authorList>
            <person name="Goeker M."/>
        </authorList>
    </citation>
    <scope>NUCLEOTIDE SEQUENCE [LARGE SCALE GENOMIC DNA]</scope>
    <source>
        <strain evidence="3 4">DSM 15986</strain>
    </source>
</reference>
<dbReference type="AlphaFoldDB" id="A0A3E0D631"/>
<feature type="compositionally biased region" description="Basic and acidic residues" evidence="1">
    <location>
        <begin position="35"/>
        <end position="62"/>
    </location>
</feature>
<sequence>MIELTKFSFKKLTIFSLFAAGFCFITGESFAQNEQDKMEMENTKPIDRPSVDHSLEIKDNSSHRNSAQPVSTSINREKAQSLKKEGTISGEGKKTETVPSTLSFNIFLYIVDKFKAD</sequence>
<protein>
    <submittedName>
        <fullName evidence="3">Uncharacterized protein</fullName>
    </submittedName>
</protein>
<comment type="caution">
    <text evidence="3">The sequence shown here is derived from an EMBL/GenBank/DDBJ whole genome shotgun (WGS) entry which is preliminary data.</text>
</comment>
<evidence type="ECO:0000313" key="3">
    <source>
        <dbReference type="EMBL" id="REG77565.1"/>
    </source>
</evidence>
<dbReference type="Proteomes" id="UP000256405">
    <property type="component" value="Unassembled WGS sequence"/>
</dbReference>
<feature type="region of interest" description="Disordered" evidence="1">
    <location>
        <begin position="35"/>
        <end position="95"/>
    </location>
</feature>
<dbReference type="OrthoDB" id="839483at2"/>
<dbReference type="EMBL" id="QUNF01000041">
    <property type="protein sequence ID" value="REG77565.1"/>
    <property type="molecule type" value="Genomic_DNA"/>
</dbReference>
<feature type="compositionally biased region" description="Basic and acidic residues" evidence="1">
    <location>
        <begin position="75"/>
        <end position="95"/>
    </location>
</feature>
<evidence type="ECO:0000313" key="4">
    <source>
        <dbReference type="Proteomes" id="UP000256405"/>
    </source>
</evidence>
<proteinExistence type="predicted"/>
<evidence type="ECO:0000256" key="2">
    <source>
        <dbReference type="SAM" id="SignalP"/>
    </source>
</evidence>